<evidence type="ECO:0000256" key="3">
    <source>
        <dbReference type="ARBA" id="ARBA00022833"/>
    </source>
</evidence>
<sequence>MPQKTEKAKEAGKQVPRRGRKNVSRACLHCRRRRVKCDARTPSCSRCSERAIECAYSTEEDKRRPAPKSYVDLLRSRIDHLERLLQAHSIDPDGMPNAHAVNDGVSDDLTLRGELSKDESMNFDQDGEARYFGPTSGRLEFKSLHKKRAEYSAATANFNRLCQDLLDQDPVSPELEDHLLDLFFTWEQPFNQAVDERMFRQSRHTDGKWYSPLLLNCVLCIGSRHSDRAEVRTDPQDPNTAGRLFLEKAQVLLYFDLQSPSLTTIQAAMILTTAYCSFGEDAASWLHYGIAMRLALDMGINLDFGVYQQLNAGSPLSMEEVSIRRQIHWTIYCMDKLSAMYTGRTCTYLDFQAAVGLPRVKPPLTSDQSTPDRYLQHSQVLYYQVTLCQIMETILNSLYAPKTGLSREQRGSFWSSCVLKLKNWRYDLPDEMLLERYTPSLPPALFTIHMIYHTAHIQLTKPFLAKPNTENDGASRSEEEPSITKARQMSYLAALGVCQVATKYRSTFGSFRRSAITATHCTLSAALIFLNALSSRWEDVDPSSNQKYIDLCLFVLDELGTAWNPAKRMRQSLHALYEHVQEQRMEGIASEKDAAGSQSQAVAGQTLSELAHAEADLAADVPSDEGQYGLYSVDSYLVSIPVTTSSTLLVYSLNDKMLSSAGNILLTACPG</sequence>
<dbReference type="CDD" id="cd12148">
    <property type="entry name" value="fungal_TF_MHR"/>
    <property type="match status" value="1"/>
</dbReference>
<reference evidence="10 11" key="1">
    <citation type="journal article" date="2009" name="PLoS Genet.">
        <title>The genome of Nectria haematococca: contribution of supernumerary chromosomes to gene expansion.</title>
        <authorList>
            <person name="Coleman J.J."/>
            <person name="Rounsley S.D."/>
            <person name="Rodriguez-Carres M."/>
            <person name="Kuo A."/>
            <person name="Wasmann C.C."/>
            <person name="Grimwood J."/>
            <person name="Schmutz J."/>
            <person name="Taga M."/>
            <person name="White G.J."/>
            <person name="Zhou S."/>
            <person name="Schwartz D.C."/>
            <person name="Freitag M."/>
            <person name="Ma L.J."/>
            <person name="Danchin E.G."/>
            <person name="Henrissat B."/>
            <person name="Coutinho P.M."/>
            <person name="Nelson D.R."/>
            <person name="Straney D."/>
            <person name="Napoli C.A."/>
            <person name="Barker B.M."/>
            <person name="Gribskov M."/>
            <person name="Rep M."/>
            <person name="Kroken S."/>
            <person name="Molnar I."/>
            <person name="Rensing C."/>
            <person name="Kennell J.C."/>
            <person name="Zamora J."/>
            <person name="Farman M.L."/>
            <person name="Selker E.U."/>
            <person name="Salamov A."/>
            <person name="Shapiro H."/>
            <person name="Pangilinan J."/>
            <person name="Lindquist E."/>
            <person name="Lamers C."/>
            <person name="Grigoriev I.V."/>
            <person name="Geiser D.M."/>
            <person name="Covert S.F."/>
            <person name="Temporini E."/>
            <person name="Vanetten H.D."/>
        </authorList>
    </citation>
    <scope>NUCLEOTIDE SEQUENCE [LARGE SCALE GENOMIC DNA]</scope>
    <source>
        <strain evidence="11">ATCC MYA-4622 / CBS 123669 / FGSC 9596 / NRRL 45880 / 77-13-4</strain>
    </source>
</reference>
<name>C7ZM51_FUSV7</name>
<dbReference type="GO" id="GO:0000981">
    <property type="term" value="F:DNA-binding transcription factor activity, RNA polymerase II-specific"/>
    <property type="evidence" value="ECO:0007669"/>
    <property type="project" value="InterPro"/>
</dbReference>
<dbReference type="OrthoDB" id="2154091at2759"/>
<keyword evidence="6" id="KW-0804">Transcription</keyword>
<dbReference type="InterPro" id="IPR007219">
    <property type="entry name" value="XnlR_reg_dom"/>
</dbReference>
<evidence type="ECO:0000313" key="11">
    <source>
        <dbReference type="Proteomes" id="UP000005206"/>
    </source>
</evidence>
<evidence type="ECO:0000256" key="6">
    <source>
        <dbReference type="ARBA" id="ARBA00023163"/>
    </source>
</evidence>
<protein>
    <recommendedName>
        <fullName evidence="9">Zn(2)-C6 fungal-type domain-containing protein</fullName>
    </recommendedName>
</protein>
<dbReference type="GO" id="GO:0003677">
    <property type="term" value="F:DNA binding"/>
    <property type="evidence" value="ECO:0007669"/>
    <property type="project" value="UniProtKB-KW"/>
</dbReference>
<dbReference type="SMART" id="SM00906">
    <property type="entry name" value="Fungal_trans"/>
    <property type="match status" value="1"/>
</dbReference>
<dbReference type="VEuPathDB" id="FungiDB:NECHADRAFT_39715"/>
<dbReference type="GO" id="GO:0008270">
    <property type="term" value="F:zinc ion binding"/>
    <property type="evidence" value="ECO:0007669"/>
    <property type="project" value="InterPro"/>
</dbReference>
<dbReference type="EMBL" id="GG698949">
    <property type="protein sequence ID" value="EEU34905.1"/>
    <property type="molecule type" value="Genomic_DNA"/>
</dbReference>
<dbReference type="PANTHER" id="PTHR31313:SF83">
    <property type="entry name" value="ZN(II)2CYS6 TRANSCRIPTION FACTOR (EUROFUNG)"/>
    <property type="match status" value="1"/>
</dbReference>
<dbReference type="PROSITE" id="PS50048">
    <property type="entry name" value="ZN2_CY6_FUNGAL_2"/>
    <property type="match status" value="1"/>
</dbReference>
<dbReference type="RefSeq" id="XP_003040618.1">
    <property type="nucleotide sequence ID" value="XM_003040572.1"/>
</dbReference>
<keyword evidence="2" id="KW-0479">Metal-binding</keyword>
<dbReference type="GeneID" id="9679054"/>
<dbReference type="GO" id="GO:0006351">
    <property type="term" value="P:DNA-templated transcription"/>
    <property type="evidence" value="ECO:0007669"/>
    <property type="project" value="InterPro"/>
</dbReference>
<dbReference type="AlphaFoldDB" id="C7ZM51"/>
<dbReference type="Pfam" id="PF04082">
    <property type="entry name" value="Fungal_trans"/>
    <property type="match status" value="1"/>
</dbReference>
<feature type="region of interest" description="Disordered" evidence="8">
    <location>
        <begin position="1"/>
        <end position="20"/>
    </location>
</feature>
<dbReference type="HOGENOM" id="CLU_007003_7_0_1"/>
<dbReference type="CDD" id="cd14723">
    <property type="entry name" value="ZIP_Ppr1"/>
    <property type="match status" value="1"/>
</dbReference>
<dbReference type="InParanoid" id="C7ZM51"/>
<proteinExistence type="predicted"/>
<dbReference type="Proteomes" id="UP000005206">
    <property type="component" value="Chromosome 5"/>
</dbReference>
<dbReference type="STRING" id="660122.C7ZM51"/>
<feature type="domain" description="Zn(2)-C6 fungal-type" evidence="9">
    <location>
        <begin position="26"/>
        <end position="56"/>
    </location>
</feature>
<evidence type="ECO:0000256" key="7">
    <source>
        <dbReference type="ARBA" id="ARBA00023242"/>
    </source>
</evidence>
<accession>C7ZM51</accession>
<dbReference type="InterPro" id="IPR051615">
    <property type="entry name" value="Transcr_Regulatory_Elem"/>
</dbReference>
<keyword evidence="11" id="KW-1185">Reference proteome</keyword>
<evidence type="ECO:0000313" key="10">
    <source>
        <dbReference type="EMBL" id="EEU34905.1"/>
    </source>
</evidence>
<dbReference type="CDD" id="cd00067">
    <property type="entry name" value="GAL4"/>
    <property type="match status" value="1"/>
</dbReference>
<evidence type="ECO:0000256" key="1">
    <source>
        <dbReference type="ARBA" id="ARBA00004123"/>
    </source>
</evidence>
<gene>
    <name evidence="10" type="ORF">NECHADRAFT_39715</name>
</gene>
<evidence type="ECO:0000256" key="8">
    <source>
        <dbReference type="SAM" id="MobiDB-lite"/>
    </source>
</evidence>
<evidence type="ECO:0000256" key="2">
    <source>
        <dbReference type="ARBA" id="ARBA00022723"/>
    </source>
</evidence>
<keyword evidence="3" id="KW-0862">Zinc</keyword>
<dbReference type="Pfam" id="PF00172">
    <property type="entry name" value="Zn_clus"/>
    <property type="match status" value="1"/>
</dbReference>
<dbReference type="KEGG" id="nhe:NECHADRAFT_39715"/>
<dbReference type="PROSITE" id="PS00463">
    <property type="entry name" value="ZN2_CY6_FUNGAL_1"/>
    <property type="match status" value="1"/>
</dbReference>
<evidence type="ECO:0000256" key="5">
    <source>
        <dbReference type="ARBA" id="ARBA00023125"/>
    </source>
</evidence>
<evidence type="ECO:0000256" key="4">
    <source>
        <dbReference type="ARBA" id="ARBA00023015"/>
    </source>
</evidence>
<dbReference type="SUPFAM" id="SSF57701">
    <property type="entry name" value="Zn2/Cys6 DNA-binding domain"/>
    <property type="match status" value="1"/>
</dbReference>
<dbReference type="PANTHER" id="PTHR31313">
    <property type="entry name" value="TY1 ENHANCER ACTIVATOR"/>
    <property type="match status" value="1"/>
</dbReference>
<keyword evidence="7" id="KW-0539">Nucleus</keyword>
<dbReference type="Gene3D" id="4.10.240.10">
    <property type="entry name" value="Zn(2)-C6 fungal-type DNA-binding domain"/>
    <property type="match status" value="1"/>
</dbReference>
<evidence type="ECO:0000259" key="9">
    <source>
        <dbReference type="PROSITE" id="PS50048"/>
    </source>
</evidence>
<keyword evidence="5" id="KW-0238">DNA-binding</keyword>
<comment type="subcellular location">
    <subcellularLocation>
        <location evidence="1">Nucleus</location>
    </subcellularLocation>
</comment>
<dbReference type="GO" id="GO:0005634">
    <property type="term" value="C:nucleus"/>
    <property type="evidence" value="ECO:0007669"/>
    <property type="project" value="UniProtKB-SubCell"/>
</dbReference>
<dbReference type="InterPro" id="IPR036864">
    <property type="entry name" value="Zn2-C6_fun-type_DNA-bd_sf"/>
</dbReference>
<dbReference type="InterPro" id="IPR001138">
    <property type="entry name" value="Zn2Cys6_DnaBD"/>
</dbReference>
<dbReference type="OMA" id="YKGPQRI"/>
<keyword evidence="4" id="KW-0805">Transcription regulation</keyword>
<organism evidence="10 11">
    <name type="scientific">Fusarium vanettenii (strain ATCC MYA-4622 / CBS 123669 / FGSC 9596 / NRRL 45880 / 77-13-4)</name>
    <name type="common">Fusarium solani subsp. pisi</name>
    <dbReference type="NCBI Taxonomy" id="660122"/>
    <lineage>
        <taxon>Eukaryota</taxon>
        <taxon>Fungi</taxon>
        <taxon>Dikarya</taxon>
        <taxon>Ascomycota</taxon>
        <taxon>Pezizomycotina</taxon>
        <taxon>Sordariomycetes</taxon>
        <taxon>Hypocreomycetidae</taxon>
        <taxon>Hypocreales</taxon>
        <taxon>Nectriaceae</taxon>
        <taxon>Fusarium</taxon>
        <taxon>Fusarium solani species complex</taxon>
        <taxon>Fusarium vanettenii</taxon>
    </lineage>
</organism>
<feature type="compositionally biased region" description="Basic and acidic residues" evidence="8">
    <location>
        <begin position="1"/>
        <end position="12"/>
    </location>
</feature>
<dbReference type="eggNOG" id="ENOG502SKM2">
    <property type="taxonomic scope" value="Eukaryota"/>
</dbReference>
<dbReference type="SMART" id="SM00066">
    <property type="entry name" value="GAL4"/>
    <property type="match status" value="1"/>
</dbReference>